<dbReference type="EC" id="4.2.1.136" evidence="19"/>
<accession>A0ABW3VYV5</accession>
<evidence type="ECO:0000256" key="1">
    <source>
        <dbReference type="ARBA" id="ARBA00000013"/>
    </source>
</evidence>
<comment type="function">
    <text evidence="18">Catalyzes the epimerization of the S- and R-forms of NAD(P)HX, a damaged form of NAD(P)H that is a result of enzymatic or heat-dependent hydration. This is a prerequisite for the S-specific NAD(P)H-hydrate dehydratase to allow the repair of both epimers of NAD(P)HX.</text>
</comment>
<comment type="catalytic activity">
    <reaction evidence="15 17 19">
        <text>(6S)-NADHX + ADP = AMP + phosphate + NADH + H(+)</text>
        <dbReference type="Rhea" id="RHEA:32223"/>
        <dbReference type="ChEBI" id="CHEBI:15378"/>
        <dbReference type="ChEBI" id="CHEBI:43474"/>
        <dbReference type="ChEBI" id="CHEBI:57945"/>
        <dbReference type="ChEBI" id="CHEBI:64074"/>
        <dbReference type="ChEBI" id="CHEBI:456215"/>
        <dbReference type="ChEBI" id="CHEBI:456216"/>
        <dbReference type="EC" id="4.2.1.136"/>
    </reaction>
</comment>
<comment type="function">
    <text evidence="17">Catalyzes the dehydration of the S-form of NAD(P)HX at the expense of ADP, which is converted to AMP. Together with NAD(P)HX epimerase, which catalyzes the epimerization of the S- and R-forms, the enzyme allows the repair of both epimers of NAD(P)HX, a damaged form of NAD(P)H that is a result of enzymatic or heat-dependent hydration.</text>
</comment>
<evidence type="ECO:0000256" key="9">
    <source>
        <dbReference type="ARBA" id="ARBA00022958"/>
    </source>
</evidence>
<keyword evidence="8 17" id="KW-0521">NADP</keyword>
<comment type="cofactor">
    <cofactor evidence="18 19">
        <name>K(+)</name>
        <dbReference type="ChEBI" id="CHEBI:29103"/>
    </cofactor>
    <text evidence="18 19">Binds 1 potassium ion per subunit.</text>
</comment>
<proteinExistence type="inferred from homology"/>
<evidence type="ECO:0000256" key="5">
    <source>
        <dbReference type="ARBA" id="ARBA00022723"/>
    </source>
</evidence>
<comment type="subunit">
    <text evidence="17">Homotetramer.</text>
</comment>
<evidence type="ECO:0000259" key="21">
    <source>
        <dbReference type="PROSITE" id="PS51385"/>
    </source>
</evidence>
<dbReference type="PROSITE" id="PS51383">
    <property type="entry name" value="YJEF_C_3"/>
    <property type="match status" value="1"/>
</dbReference>
<evidence type="ECO:0000256" key="17">
    <source>
        <dbReference type="HAMAP-Rule" id="MF_01965"/>
    </source>
</evidence>
<feature type="binding site" evidence="17">
    <location>
        <position position="399"/>
    </location>
    <ligand>
        <name>AMP</name>
        <dbReference type="ChEBI" id="CHEBI:456215"/>
    </ligand>
</feature>
<name>A0ABW3VYV5_9ACTN</name>
<feature type="binding site" evidence="17">
    <location>
        <position position="400"/>
    </location>
    <ligand>
        <name>(6S)-NADPHX</name>
        <dbReference type="ChEBI" id="CHEBI:64076"/>
    </ligand>
</feature>
<dbReference type="InterPro" id="IPR030677">
    <property type="entry name" value="Nnr"/>
</dbReference>
<evidence type="ECO:0000256" key="2">
    <source>
        <dbReference type="ARBA" id="ARBA00000909"/>
    </source>
</evidence>
<keyword evidence="11 18" id="KW-0413">Isomerase</keyword>
<dbReference type="EMBL" id="JBHTLX010000014">
    <property type="protein sequence ID" value="MFD1248251.1"/>
    <property type="molecule type" value="Genomic_DNA"/>
</dbReference>
<comment type="similarity">
    <text evidence="3 19">In the N-terminal section; belongs to the NnrE/AIBP family.</text>
</comment>
<dbReference type="InterPro" id="IPR036652">
    <property type="entry name" value="YjeF_N_dom_sf"/>
</dbReference>
<dbReference type="SUPFAM" id="SSF53613">
    <property type="entry name" value="Ribokinase-like"/>
    <property type="match status" value="1"/>
</dbReference>
<organism evidence="22 23">
    <name type="scientific">Nocardioides ginsengisoli</name>
    <dbReference type="NCBI Taxonomy" id="363868"/>
    <lineage>
        <taxon>Bacteria</taxon>
        <taxon>Bacillati</taxon>
        <taxon>Actinomycetota</taxon>
        <taxon>Actinomycetes</taxon>
        <taxon>Propionibacteriales</taxon>
        <taxon>Nocardioidaceae</taxon>
        <taxon>Nocardioides</taxon>
    </lineage>
</organism>
<evidence type="ECO:0000256" key="7">
    <source>
        <dbReference type="ARBA" id="ARBA00022840"/>
    </source>
</evidence>
<feature type="binding site" evidence="18">
    <location>
        <position position="59"/>
    </location>
    <ligand>
        <name>K(+)</name>
        <dbReference type="ChEBI" id="CHEBI:29103"/>
    </ligand>
</feature>
<comment type="caution">
    <text evidence="22">The sequence shown here is derived from an EMBL/GenBank/DDBJ whole genome shotgun (WGS) entry which is preliminary data.</text>
</comment>
<dbReference type="EC" id="5.1.99.6" evidence="19"/>
<dbReference type="PANTHER" id="PTHR12592">
    <property type="entry name" value="ATP-DEPENDENT (S)-NAD(P)H-HYDRATE DEHYDRATASE FAMILY MEMBER"/>
    <property type="match status" value="1"/>
</dbReference>
<dbReference type="InterPro" id="IPR000631">
    <property type="entry name" value="CARKD"/>
</dbReference>
<comment type="catalytic activity">
    <reaction evidence="16 17 19">
        <text>(6S)-NADPHX + ADP = AMP + phosphate + NADPH + H(+)</text>
        <dbReference type="Rhea" id="RHEA:32235"/>
        <dbReference type="ChEBI" id="CHEBI:15378"/>
        <dbReference type="ChEBI" id="CHEBI:43474"/>
        <dbReference type="ChEBI" id="CHEBI:57783"/>
        <dbReference type="ChEBI" id="CHEBI:64076"/>
        <dbReference type="ChEBI" id="CHEBI:456215"/>
        <dbReference type="ChEBI" id="CHEBI:456216"/>
        <dbReference type="EC" id="4.2.1.136"/>
    </reaction>
</comment>
<dbReference type="Pfam" id="PF03853">
    <property type="entry name" value="YjeF_N"/>
    <property type="match status" value="1"/>
</dbReference>
<dbReference type="InterPro" id="IPR029056">
    <property type="entry name" value="Ribokinase-like"/>
</dbReference>
<comment type="cofactor">
    <cofactor evidence="17">
        <name>Mg(2+)</name>
        <dbReference type="ChEBI" id="CHEBI:18420"/>
    </cofactor>
</comment>
<feature type="binding site" evidence="18">
    <location>
        <begin position="58"/>
        <end position="62"/>
    </location>
    <ligand>
        <name>(6S)-NADPHX</name>
        <dbReference type="ChEBI" id="CHEBI:64076"/>
    </ligand>
</feature>
<feature type="binding site" evidence="17">
    <location>
        <position position="333"/>
    </location>
    <ligand>
        <name>(6S)-NADPHX</name>
        <dbReference type="ChEBI" id="CHEBI:64076"/>
    </ligand>
</feature>
<reference evidence="23" key="1">
    <citation type="journal article" date="2019" name="Int. J. Syst. Evol. Microbiol.">
        <title>The Global Catalogue of Microorganisms (GCM) 10K type strain sequencing project: providing services to taxonomists for standard genome sequencing and annotation.</title>
        <authorList>
            <consortium name="The Broad Institute Genomics Platform"/>
            <consortium name="The Broad Institute Genome Sequencing Center for Infectious Disease"/>
            <person name="Wu L."/>
            <person name="Ma J."/>
        </authorList>
    </citation>
    <scope>NUCLEOTIDE SEQUENCE [LARGE SCALE GENOMIC DNA]</scope>
    <source>
        <strain evidence="23">CCUG 52478</strain>
    </source>
</reference>
<keyword evidence="9 18" id="KW-0630">Potassium</keyword>
<dbReference type="Gene3D" id="3.40.50.10260">
    <property type="entry name" value="YjeF N-terminal domain"/>
    <property type="match status" value="1"/>
</dbReference>
<comment type="catalytic activity">
    <reaction evidence="2 18 19">
        <text>(6R)-NADPHX = (6S)-NADPHX</text>
        <dbReference type="Rhea" id="RHEA:32227"/>
        <dbReference type="ChEBI" id="CHEBI:64076"/>
        <dbReference type="ChEBI" id="CHEBI:64077"/>
        <dbReference type="EC" id="5.1.99.6"/>
    </reaction>
</comment>
<evidence type="ECO:0000256" key="10">
    <source>
        <dbReference type="ARBA" id="ARBA00023027"/>
    </source>
</evidence>
<feature type="binding site" evidence="17">
    <location>
        <begin position="370"/>
        <end position="374"/>
    </location>
    <ligand>
        <name>AMP</name>
        <dbReference type="ChEBI" id="CHEBI:456215"/>
    </ligand>
</feature>
<evidence type="ECO:0000256" key="16">
    <source>
        <dbReference type="ARBA" id="ARBA00049209"/>
    </source>
</evidence>
<feature type="binding site" evidence="18">
    <location>
        <begin position="118"/>
        <end position="124"/>
    </location>
    <ligand>
        <name>(6S)-NADPHX</name>
        <dbReference type="ChEBI" id="CHEBI:64076"/>
    </ligand>
</feature>
<dbReference type="InterPro" id="IPR004443">
    <property type="entry name" value="YjeF_N_dom"/>
</dbReference>
<comment type="similarity">
    <text evidence="17">Belongs to the NnrD/CARKD family.</text>
</comment>
<dbReference type="RefSeq" id="WP_367920628.1">
    <property type="nucleotide sequence ID" value="NZ_BAABAC010000035.1"/>
</dbReference>
<feature type="domain" description="YjeF C-terminal" evidence="20">
    <location>
        <begin position="207"/>
        <end position="456"/>
    </location>
</feature>
<comment type="caution">
    <text evidence="18">Lacks conserved residue(s) required for the propagation of feature annotation.</text>
</comment>
<feature type="binding site" evidence="18">
    <location>
        <position position="148"/>
    </location>
    <ligand>
        <name>K(+)</name>
        <dbReference type="ChEBI" id="CHEBI:29103"/>
    </ligand>
</feature>
<evidence type="ECO:0000256" key="13">
    <source>
        <dbReference type="ARBA" id="ARBA00023268"/>
    </source>
</evidence>
<dbReference type="CDD" id="cd01171">
    <property type="entry name" value="YXKO-related"/>
    <property type="match status" value="1"/>
</dbReference>
<keyword evidence="6 17" id="KW-0547">Nucleotide-binding</keyword>
<evidence type="ECO:0000313" key="23">
    <source>
        <dbReference type="Proteomes" id="UP001597229"/>
    </source>
</evidence>
<dbReference type="SUPFAM" id="SSF64153">
    <property type="entry name" value="YjeF N-terminal domain-like"/>
    <property type="match status" value="1"/>
</dbReference>
<dbReference type="NCBIfam" id="TIGR00196">
    <property type="entry name" value="yjeF_cterm"/>
    <property type="match status" value="1"/>
</dbReference>
<comment type="function">
    <text evidence="14 19">Bifunctional enzyme that catalyzes the epimerization of the S- and R-forms of NAD(P)HX and the dehydration of the S-form of NAD(P)HX at the expense of ADP, which is converted to AMP. This allows the repair of both epimers of NAD(P)HX, a damaged form of NAD(P)H that is a result of enzymatic or heat-dependent hydration.</text>
</comment>
<dbReference type="PIRSF" id="PIRSF017184">
    <property type="entry name" value="Nnr"/>
    <property type="match status" value="1"/>
</dbReference>
<keyword evidence="13" id="KW-0511">Multifunctional enzyme</keyword>
<comment type="catalytic activity">
    <reaction evidence="1 18 19">
        <text>(6R)-NADHX = (6S)-NADHX</text>
        <dbReference type="Rhea" id="RHEA:32215"/>
        <dbReference type="ChEBI" id="CHEBI:64074"/>
        <dbReference type="ChEBI" id="CHEBI:64075"/>
        <dbReference type="EC" id="5.1.99.6"/>
    </reaction>
</comment>
<evidence type="ECO:0000256" key="15">
    <source>
        <dbReference type="ARBA" id="ARBA00048238"/>
    </source>
</evidence>
<evidence type="ECO:0000256" key="14">
    <source>
        <dbReference type="ARBA" id="ARBA00025153"/>
    </source>
</evidence>
<evidence type="ECO:0000256" key="4">
    <source>
        <dbReference type="ARBA" id="ARBA00009524"/>
    </source>
</evidence>
<evidence type="ECO:0000256" key="6">
    <source>
        <dbReference type="ARBA" id="ARBA00022741"/>
    </source>
</evidence>
<sequence>MLRAHAVEQVRAAEAELLARLPEGALMQRAAAGLAYAVLDFLGSAYGRRVLLLVGSGDNGGDALYAGATLARRGVQVEAWLLSSSAHEGGVAALRGAGGRIGRPAPGAFDVVVDGIVGIGGRPGLRPDAVAALAHVAGTPVVAVDTPSGVDVDTGEISGPHVSADVTVTFGTHKVCHLVDPAAQACGAIHLVDIGLTLPEPPVEALQAADVAALLPRPSLDAQKYARGVVGVRAGSATYTGAALLSVSGAACGLAGMVRYDGAPEAAAMVRAAHPEVVGPGRVQAWVVGSGSDDGAEDALRRSVADGVPLVVDADALAHAGLARGRPAVLTPHAGELARMLGVERADVEARWLDHARLAARQYDAVVLLKGRHTVIARPDGHARVTTAGTPWLATAGAGDVLGGLIGALLAAGLTPYDAASVGSWLHGAAATLAARRGPIVASDVARSLPALLGALATP</sequence>
<dbReference type="HAMAP" id="MF_01966">
    <property type="entry name" value="NADHX_epimerase"/>
    <property type="match status" value="1"/>
</dbReference>
<feature type="binding site" evidence="17">
    <location>
        <position position="242"/>
    </location>
    <ligand>
        <name>(6S)-NADPHX</name>
        <dbReference type="ChEBI" id="CHEBI:64076"/>
    </ligand>
</feature>
<feature type="binding site" evidence="18">
    <location>
        <position position="145"/>
    </location>
    <ligand>
        <name>(6S)-NADPHX</name>
        <dbReference type="ChEBI" id="CHEBI:64076"/>
    </ligand>
</feature>
<dbReference type="Proteomes" id="UP001597229">
    <property type="component" value="Unassembled WGS sequence"/>
</dbReference>
<feature type="domain" description="YjeF N-terminal" evidence="21">
    <location>
        <begin position="10"/>
        <end position="202"/>
    </location>
</feature>
<feature type="binding site" evidence="17">
    <location>
        <position position="291"/>
    </location>
    <ligand>
        <name>(6S)-NADPHX</name>
        <dbReference type="ChEBI" id="CHEBI:64076"/>
    </ligand>
</feature>
<dbReference type="PANTHER" id="PTHR12592:SF0">
    <property type="entry name" value="ATP-DEPENDENT (S)-NAD(P)H-HYDRATE DEHYDRATASE"/>
    <property type="match status" value="1"/>
</dbReference>
<evidence type="ECO:0000313" key="22">
    <source>
        <dbReference type="EMBL" id="MFD1248251.1"/>
    </source>
</evidence>
<evidence type="ECO:0000256" key="8">
    <source>
        <dbReference type="ARBA" id="ARBA00022857"/>
    </source>
</evidence>
<evidence type="ECO:0000256" key="19">
    <source>
        <dbReference type="PIRNR" id="PIRNR017184"/>
    </source>
</evidence>
<gene>
    <name evidence="17" type="primary">nnrD</name>
    <name evidence="18" type="synonym">nnrE</name>
    <name evidence="22" type="ORF">ACFQ3F_10675</name>
</gene>
<evidence type="ECO:0000256" key="18">
    <source>
        <dbReference type="HAMAP-Rule" id="MF_01966"/>
    </source>
</evidence>
<keyword evidence="7 17" id="KW-0067">ATP-binding</keyword>
<keyword evidence="12 17" id="KW-0456">Lyase</keyword>
<keyword evidence="23" id="KW-1185">Reference proteome</keyword>
<comment type="similarity">
    <text evidence="18">Belongs to the NnrE/AIBP family.</text>
</comment>
<keyword evidence="5 18" id="KW-0479">Metal-binding</keyword>
<evidence type="ECO:0000256" key="12">
    <source>
        <dbReference type="ARBA" id="ARBA00023239"/>
    </source>
</evidence>
<dbReference type="PROSITE" id="PS51385">
    <property type="entry name" value="YJEF_N"/>
    <property type="match status" value="1"/>
</dbReference>
<evidence type="ECO:0000256" key="11">
    <source>
        <dbReference type="ARBA" id="ARBA00023235"/>
    </source>
</evidence>
<protein>
    <recommendedName>
        <fullName evidence="19">Bifunctional NAD(P)H-hydrate repair enzyme</fullName>
    </recommendedName>
    <alternativeName>
        <fullName evidence="19">Nicotinamide nucleotide repair protein</fullName>
    </alternativeName>
    <domain>
        <recommendedName>
            <fullName evidence="19">ADP-dependent (S)-NAD(P)H-hydrate dehydratase</fullName>
            <ecNumber evidence="19">4.2.1.136</ecNumber>
        </recommendedName>
        <alternativeName>
            <fullName evidence="19">ADP-dependent NAD(P)HX dehydratase</fullName>
        </alternativeName>
    </domain>
    <domain>
        <recommendedName>
            <fullName evidence="19">NAD(P)H-hydrate epimerase</fullName>
            <ecNumber evidence="19">5.1.99.6</ecNumber>
        </recommendedName>
    </domain>
</protein>
<feature type="binding site" evidence="18">
    <location>
        <position position="114"/>
    </location>
    <ligand>
        <name>K(+)</name>
        <dbReference type="ChEBI" id="CHEBI:29103"/>
    </ligand>
</feature>
<dbReference type="Gene3D" id="3.40.1190.20">
    <property type="match status" value="1"/>
</dbReference>
<evidence type="ECO:0000256" key="3">
    <source>
        <dbReference type="ARBA" id="ARBA00006001"/>
    </source>
</evidence>
<dbReference type="Pfam" id="PF01256">
    <property type="entry name" value="Carb_kinase"/>
    <property type="match status" value="1"/>
</dbReference>
<comment type="similarity">
    <text evidence="4 19">In the C-terminal section; belongs to the NnrD/CARKD family.</text>
</comment>
<dbReference type="NCBIfam" id="TIGR00197">
    <property type="entry name" value="yjeF_nterm"/>
    <property type="match status" value="1"/>
</dbReference>
<keyword evidence="10 17" id="KW-0520">NAD</keyword>
<dbReference type="HAMAP" id="MF_01965">
    <property type="entry name" value="NADHX_dehydratase"/>
    <property type="match status" value="1"/>
</dbReference>
<evidence type="ECO:0000259" key="20">
    <source>
        <dbReference type="PROSITE" id="PS51383"/>
    </source>
</evidence>